<name>C9QKD4_VIBOR</name>
<protein>
    <submittedName>
        <fullName evidence="2">Uncharacterized protein</fullName>
    </submittedName>
</protein>
<reference evidence="1 4" key="1">
    <citation type="submission" date="2009-10" db="EMBL/GenBank/DDBJ databases">
        <authorList>
            <consortium name="Los Alamos National Laboratory (LANL)"/>
            <consortium name="National Microbial Pathogen Data Resource (NMPDR)"/>
            <person name="Munk A.C."/>
            <person name="Chertkov O."/>
            <person name="Tapia R."/>
            <person name="Green L."/>
            <person name="Rogers Y."/>
            <person name="Detter J.C."/>
            <person name="Bruce D."/>
            <person name="Brettin T.S."/>
            <person name="Colwell R.R."/>
            <person name="Huq A."/>
            <person name="Grim C.J."/>
            <person name="Hasan N.A."/>
            <person name="Bartels D."/>
            <person name="Vonstein V."/>
        </authorList>
    </citation>
    <scope>NUCLEOTIDE SEQUENCE [LARGE SCALE GENOMIC DNA]</scope>
    <source>
        <strain evidence="1 4">CIP 102891</strain>
    </source>
</reference>
<sequence>MNKNRFINDVIKPWEELNLLLVNQFAFQPDLSDVTRLAGGISIALRHQVDFSELSDRQANEMCFSQNLIVDAGDFYKHGELRNASRNCPIAVVSNFEYKDNEFAFLRNAVLLEHRTHGNYDFMEESLKAIRFWIQQHGYDITWESEIKLAPRRFQHEAMLKFDPKYCFEMSSTRIQFFKENCVGTLEPYRPEEFRFSVY</sequence>
<dbReference type="EMBL" id="AFWH01000057">
    <property type="protein sequence ID" value="EGU46996.1"/>
    <property type="molecule type" value="Genomic_DNA"/>
</dbReference>
<dbReference type="RefSeq" id="WP_004413682.1">
    <property type="nucleotide sequence ID" value="NZ_ACZV01000005.1"/>
</dbReference>
<dbReference type="PATRIC" id="fig|675816.5.peg.3554"/>
<dbReference type="Proteomes" id="UP000002817">
    <property type="component" value="Unassembled WGS sequence"/>
</dbReference>
<comment type="caution">
    <text evidence="2">The sequence shown here is derived from an EMBL/GenBank/DDBJ whole genome shotgun (WGS) entry which is preliminary data.</text>
</comment>
<dbReference type="OrthoDB" id="1332921at2"/>
<evidence type="ECO:0000313" key="2">
    <source>
        <dbReference type="EMBL" id="EGU46996.1"/>
    </source>
</evidence>
<gene>
    <name evidence="1" type="ORF">VIA_002773</name>
    <name evidence="2" type="ORF">VIOR3934_13732</name>
</gene>
<proteinExistence type="predicted"/>
<keyword evidence="4" id="KW-1185">Reference proteome</keyword>
<dbReference type="AlphaFoldDB" id="C9QKD4"/>
<dbReference type="eggNOG" id="ENOG5033N2K">
    <property type="taxonomic scope" value="Bacteria"/>
</dbReference>
<evidence type="ECO:0000313" key="1">
    <source>
        <dbReference type="EMBL" id="EEX92129.1"/>
    </source>
</evidence>
<reference evidence="2 3" key="3">
    <citation type="journal article" date="2012" name="Int. J. Syst. Evol. Microbiol.">
        <title>Vibrio caribbeanicus sp. nov., isolated from the marine sponge Scleritoderma cyanea.</title>
        <authorList>
            <person name="Hoffmann M."/>
            <person name="Monday S.R."/>
            <person name="Allard M.W."/>
            <person name="Strain E.A."/>
            <person name="Whittaker P."/>
            <person name="Naum M."/>
            <person name="McCarthy P.J."/>
            <person name="Lopez J.V."/>
            <person name="Fischer M."/>
            <person name="Brown E.W."/>
        </authorList>
    </citation>
    <scope>NUCLEOTIDE SEQUENCE [LARGE SCALE GENOMIC DNA]</scope>
    <source>
        <strain evidence="2">CIP 102891</strain>
        <strain evidence="3">CIP 102891 / ATCC 33934</strain>
    </source>
</reference>
<accession>C9QKD4</accession>
<evidence type="ECO:0000313" key="3">
    <source>
        <dbReference type="Proteomes" id="UP000002817"/>
    </source>
</evidence>
<dbReference type="EMBL" id="ACZV01000005">
    <property type="protein sequence ID" value="EEX92129.1"/>
    <property type="molecule type" value="Genomic_DNA"/>
</dbReference>
<dbReference type="Proteomes" id="UP000003515">
    <property type="component" value="Unassembled WGS sequence"/>
</dbReference>
<organism evidence="2 3">
    <name type="scientific">Vibrio orientalis CIP 102891 = ATCC 33934</name>
    <dbReference type="NCBI Taxonomy" id="675816"/>
    <lineage>
        <taxon>Bacteria</taxon>
        <taxon>Pseudomonadati</taxon>
        <taxon>Pseudomonadota</taxon>
        <taxon>Gammaproteobacteria</taxon>
        <taxon>Vibrionales</taxon>
        <taxon>Vibrionaceae</taxon>
        <taxon>Vibrio</taxon>
        <taxon>Vibrio oreintalis group</taxon>
    </lineage>
</organism>
<evidence type="ECO:0000313" key="4">
    <source>
        <dbReference type="Proteomes" id="UP000003515"/>
    </source>
</evidence>
<reference evidence="2" key="2">
    <citation type="submission" date="2011-08" db="EMBL/GenBank/DDBJ databases">
        <authorList>
            <person name="Hoffman M."/>
            <person name="Strain E.A."/>
            <person name="Brown E."/>
            <person name="Allard M.W."/>
        </authorList>
    </citation>
    <scope>NUCLEOTIDE SEQUENCE</scope>
    <source>
        <strain evidence="2">CIP 102891</strain>
    </source>
</reference>